<accession>A0ABS6D5R1</accession>
<feature type="transmembrane region" description="Helical" evidence="1">
    <location>
        <begin position="21"/>
        <end position="41"/>
    </location>
</feature>
<dbReference type="RefSeq" id="WP_216242868.1">
    <property type="nucleotide sequence ID" value="NZ_JABACJ020000013.1"/>
</dbReference>
<dbReference type="Proteomes" id="UP000723714">
    <property type="component" value="Unassembled WGS sequence"/>
</dbReference>
<evidence type="ECO:0000256" key="1">
    <source>
        <dbReference type="SAM" id="Phobius"/>
    </source>
</evidence>
<evidence type="ECO:0000313" key="2">
    <source>
        <dbReference type="EMBL" id="MBU3876943.1"/>
    </source>
</evidence>
<dbReference type="EMBL" id="JABACJ020000013">
    <property type="protein sequence ID" value="MBU3876943.1"/>
    <property type="molecule type" value="Genomic_DNA"/>
</dbReference>
<gene>
    <name evidence="2" type="ORF">HGO97_014105</name>
</gene>
<keyword evidence="1" id="KW-0472">Membrane</keyword>
<proteinExistence type="predicted"/>
<keyword evidence="1" id="KW-0812">Transmembrane</keyword>
<name>A0ABS6D5R1_9FIRM</name>
<sequence length="139" mass="16303">MESKIKHLEMVENIIERMAKNCFTLKGWGITLIAGIFALSAKSTEQKYVLVAYIPILVFWFLDSYYLQIERKYKILYKNISAKSESEIDFDMDTNNIIITESVAKKLCYFRCLFSVTEWLFYCPTLVAITILIRILNVF</sequence>
<feature type="transmembrane region" description="Helical" evidence="1">
    <location>
        <begin position="47"/>
        <end position="67"/>
    </location>
</feature>
<feature type="transmembrane region" description="Helical" evidence="1">
    <location>
        <begin position="119"/>
        <end position="136"/>
    </location>
</feature>
<keyword evidence="1" id="KW-1133">Transmembrane helix</keyword>
<reference evidence="2 3" key="1">
    <citation type="submission" date="2021-06" db="EMBL/GenBank/DDBJ databases">
        <title>Faecalicatena sp. nov. isolated from porcine feces.</title>
        <authorList>
            <person name="Oh B.S."/>
            <person name="Lee J.H."/>
        </authorList>
    </citation>
    <scope>NUCLEOTIDE SEQUENCE [LARGE SCALE GENOMIC DNA]</scope>
    <source>
        <strain evidence="2 3">AGMB00832</strain>
    </source>
</reference>
<protein>
    <submittedName>
        <fullName evidence="2">Uncharacterized protein</fullName>
    </submittedName>
</protein>
<evidence type="ECO:0000313" key="3">
    <source>
        <dbReference type="Proteomes" id="UP000723714"/>
    </source>
</evidence>
<keyword evidence="3" id="KW-1185">Reference proteome</keyword>
<comment type="caution">
    <text evidence="2">The sequence shown here is derived from an EMBL/GenBank/DDBJ whole genome shotgun (WGS) entry which is preliminary data.</text>
</comment>
<organism evidence="2 3">
    <name type="scientific">Faecalicatena faecalis</name>
    <dbReference type="NCBI Taxonomy" id="2726362"/>
    <lineage>
        <taxon>Bacteria</taxon>
        <taxon>Bacillati</taxon>
        <taxon>Bacillota</taxon>
        <taxon>Clostridia</taxon>
        <taxon>Lachnospirales</taxon>
        <taxon>Lachnospiraceae</taxon>
        <taxon>Faecalicatena</taxon>
    </lineage>
</organism>